<dbReference type="InterPro" id="IPR000889">
    <property type="entry name" value="Glutathione_peroxidase"/>
</dbReference>
<dbReference type="PROSITE" id="PS51355">
    <property type="entry name" value="GLUTATHIONE_PEROXID_3"/>
    <property type="match status" value="1"/>
</dbReference>
<dbReference type="Gene3D" id="3.40.30.10">
    <property type="entry name" value="Glutaredoxin"/>
    <property type="match status" value="1"/>
</dbReference>
<dbReference type="InterPro" id="IPR013766">
    <property type="entry name" value="Thioredoxin_domain"/>
</dbReference>
<dbReference type="GO" id="GO:0034599">
    <property type="term" value="P:cellular response to oxidative stress"/>
    <property type="evidence" value="ECO:0007669"/>
    <property type="project" value="TreeGrafter"/>
</dbReference>
<organism evidence="8 9">
    <name type="scientific">Stieleria varia</name>
    <dbReference type="NCBI Taxonomy" id="2528005"/>
    <lineage>
        <taxon>Bacteria</taxon>
        <taxon>Pseudomonadati</taxon>
        <taxon>Planctomycetota</taxon>
        <taxon>Planctomycetia</taxon>
        <taxon>Pirellulales</taxon>
        <taxon>Pirellulaceae</taxon>
        <taxon>Stieleria</taxon>
    </lineage>
</organism>
<dbReference type="PROSITE" id="PS00763">
    <property type="entry name" value="GLUTATHIONE_PEROXID_2"/>
    <property type="match status" value="1"/>
</dbReference>
<protein>
    <recommendedName>
        <fullName evidence="5">Glutathione peroxidase</fullName>
    </recommendedName>
</protein>
<keyword evidence="6" id="KW-0732">Signal</keyword>
<dbReference type="PANTHER" id="PTHR11592">
    <property type="entry name" value="GLUTATHIONE PEROXIDASE"/>
    <property type="match status" value="1"/>
</dbReference>
<accession>A0A5C6B146</accession>
<feature type="domain" description="Thioredoxin" evidence="7">
    <location>
        <begin position="28"/>
        <end position="192"/>
    </location>
</feature>
<evidence type="ECO:0000259" key="7">
    <source>
        <dbReference type="PROSITE" id="PS51352"/>
    </source>
</evidence>
<keyword evidence="9" id="KW-1185">Reference proteome</keyword>
<dbReference type="PRINTS" id="PR01011">
    <property type="entry name" value="GLUTPROXDASE"/>
</dbReference>
<evidence type="ECO:0000256" key="4">
    <source>
        <dbReference type="PIRSR" id="PIRSR000303-1"/>
    </source>
</evidence>
<keyword evidence="3 5" id="KW-0560">Oxidoreductase</keyword>
<proteinExistence type="inferred from homology"/>
<evidence type="ECO:0000313" key="9">
    <source>
        <dbReference type="Proteomes" id="UP000320176"/>
    </source>
</evidence>
<keyword evidence="2 5" id="KW-0575">Peroxidase</keyword>
<dbReference type="SUPFAM" id="SSF52833">
    <property type="entry name" value="Thioredoxin-like"/>
    <property type="match status" value="1"/>
</dbReference>
<comment type="similarity">
    <text evidence="1 5">Belongs to the glutathione peroxidase family.</text>
</comment>
<dbReference type="AlphaFoldDB" id="A0A5C6B146"/>
<dbReference type="OrthoDB" id="9789406at2"/>
<evidence type="ECO:0000256" key="6">
    <source>
        <dbReference type="SAM" id="SignalP"/>
    </source>
</evidence>
<dbReference type="InterPro" id="IPR029759">
    <property type="entry name" value="GPX_AS"/>
</dbReference>
<reference evidence="8 9" key="1">
    <citation type="submission" date="2019-02" db="EMBL/GenBank/DDBJ databases">
        <title>Deep-cultivation of Planctomycetes and their phenomic and genomic characterization uncovers novel biology.</title>
        <authorList>
            <person name="Wiegand S."/>
            <person name="Jogler M."/>
            <person name="Boedeker C."/>
            <person name="Pinto D."/>
            <person name="Vollmers J."/>
            <person name="Rivas-Marin E."/>
            <person name="Kohn T."/>
            <person name="Peeters S.H."/>
            <person name="Heuer A."/>
            <person name="Rast P."/>
            <person name="Oberbeckmann S."/>
            <person name="Bunk B."/>
            <person name="Jeske O."/>
            <person name="Meyerdierks A."/>
            <person name="Storesund J.E."/>
            <person name="Kallscheuer N."/>
            <person name="Luecker S."/>
            <person name="Lage O.M."/>
            <person name="Pohl T."/>
            <person name="Merkel B.J."/>
            <person name="Hornburger P."/>
            <person name="Mueller R.-W."/>
            <person name="Bruemmer F."/>
            <person name="Labrenz M."/>
            <person name="Spormann A.M."/>
            <person name="Op Den Camp H."/>
            <person name="Overmann J."/>
            <person name="Amann R."/>
            <person name="Jetten M.S.M."/>
            <person name="Mascher T."/>
            <person name="Medema M.H."/>
            <person name="Devos D.P."/>
            <person name="Kaster A.-K."/>
            <person name="Ovreas L."/>
            <person name="Rohde M."/>
            <person name="Galperin M.Y."/>
            <person name="Jogler C."/>
        </authorList>
    </citation>
    <scope>NUCLEOTIDE SEQUENCE [LARGE SCALE GENOMIC DNA]</scope>
    <source>
        <strain evidence="8 9">Pla52n</strain>
    </source>
</reference>
<evidence type="ECO:0000256" key="5">
    <source>
        <dbReference type="RuleBase" id="RU000499"/>
    </source>
</evidence>
<dbReference type="PIRSF" id="PIRSF000303">
    <property type="entry name" value="Glutathion_perox"/>
    <property type="match status" value="1"/>
</dbReference>
<dbReference type="CDD" id="cd00340">
    <property type="entry name" value="GSH_Peroxidase"/>
    <property type="match status" value="1"/>
</dbReference>
<dbReference type="InterPro" id="IPR029760">
    <property type="entry name" value="GPX_CS"/>
</dbReference>
<dbReference type="InterPro" id="IPR036249">
    <property type="entry name" value="Thioredoxin-like_sf"/>
</dbReference>
<comment type="caution">
    <text evidence="8">The sequence shown here is derived from an EMBL/GenBank/DDBJ whole genome shotgun (WGS) entry which is preliminary data.</text>
</comment>
<dbReference type="PROSITE" id="PS00460">
    <property type="entry name" value="GLUTATHIONE_PEROXID_1"/>
    <property type="match status" value="1"/>
</dbReference>
<sequence length="193" mass="21510" precursor="true">MRLILSAFLCLGLLATMTQAEPHAKPHEGEHECALDFKAKNIDGKEVDLEDYEGKVVLIVNTASKCGLTPQYAGLQKMYEKYEDKGFVILGFPCNQFGRQEPGSANDIKEFCSSNYSVTFPMFDKVDVNGDEAAPIYKYLTSKDVKPKGKGTVTWNFEKFLIDREGNLIARFEPRTAPDDAELVKAVEAELGK</sequence>
<dbReference type="Pfam" id="PF00255">
    <property type="entry name" value="GSHPx"/>
    <property type="match status" value="1"/>
</dbReference>
<evidence type="ECO:0000313" key="8">
    <source>
        <dbReference type="EMBL" id="TWU05883.1"/>
    </source>
</evidence>
<evidence type="ECO:0000256" key="1">
    <source>
        <dbReference type="ARBA" id="ARBA00006926"/>
    </source>
</evidence>
<gene>
    <name evidence="8" type="primary">gpx1</name>
    <name evidence="8" type="ORF">Pla52n_15980</name>
</gene>
<dbReference type="EMBL" id="SJPN01000002">
    <property type="protein sequence ID" value="TWU05883.1"/>
    <property type="molecule type" value="Genomic_DNA"/>
</dbReference>
<name>A0A5C6B146_9BACT</name>
<evidence type="ECO:0000256" key="3">
    <source>
        <dbReference type="ARBA" id="ARBA00023002"/>
    </source>
</evidence>
<feature type="active site" evidence="4">
    <location>
        <position position="66"/>
    </location>
</feature>
<feature type="signal peptide" evidence="6">
    <location>
        <begin position="1"/>
        <end position="20"/>
    </location>
</feature>
<evidence type="ECO:0000256" key="2">
    <source>
        <dbReference type="ARBA" id="ARBA00022559"/>
    </source>
</evidence>
<feature type="chain" id="PRO_5022701900" description="Glutathione peroxidase" evidence="6">
    <location>
        <begin position="21"/>
        <end position="193"/>
    </location>
</feature>
<dbReference type="FunFam" id="3.40.30.10:FF:000010">
    <property type="entry name" value="Glutathione peroxidase"/>
    <property type="match status" value="1"/>
</dbReference>
<dbReference type="PANTHER" id="PTHR11592:SF78">
    <property type="entry name" value="GLUTATHIONE PEROXIDASE"/>
    <property type="match status" value="1"/>
</dbReference>
<dbReference type="PROSITE" id="PS51352">
    <property type="entry name" value="THIOREDOXIN_2"/>
    <property type="match status" value="1"/>
</dbReference>
<dbReference type="Proteomes" id="UP000320176">
    <property type="component" value="Unassembled WGS sequence"/>
</dbReference>
<dbReference type="GO" id="GO:0004601">
    <property type="term" value="F:peroxidase activity"/>
    <property type="evidence" value="ECO:0007669"/>
    <property type="project" value="UniProtKB-KW"/>
</dbReference>